<dbReference type="PANTHER" id="PTHR35936:SF6">
    <property type="entry name" value="AMINO ACID ABC TRANSPORTER SUBSTRATE-BINDING PAAT FAMILY PROTEIN"/>
    <property type="match status" value="1"/>
</dbReference>
<evidence type="ECO:0000256" key="1">
    <source>
        <dbReference type="ARBA" id="ARBA00010333"/>
    </source>
</evidence>
<dbReference type="SUPFAM" id="SSF53850">
    <property type="entry name" value="Periplasmic binding protein-like II"/>
    <property type="match status" value="1"/>
</dbReference>
<dbReference type="Pfam" id="PF00497">
    <property type="entry name" value="SBP_bac_3"/>
    <property type="match status" value="1"/>
</dbReference>
<dbReference type="PANTHER" id="PTHR35936">
    <property type="entry name" value="MEMBRANE-BOUND LYTIC MUREIN TRANSGLYCOSYLASE F"/>
    <property type="match status" value="1"/>
</dbReference>
<dbReference type="EMBL" id="JAWIIJ010000018">
    <property type="protein sequence ID" value="MDV2080720.1"/>
    <property type="molecule type" value="Genomic_DNA"/>
</dbReference>
<gene>
    <name evidence="5" type="ORF">RYS15_18705</name>
</gene>
<reference evidence="5 6" key="1">
    <citation type="submission" date="2023-10" db="EMBL/GenBank/DDBJ databases">
        <title>Characteristics and mechanism of a salt-tolerant marine origin heterotrophic nitrifying- aerobic denitrifying bacteria Marinobacter xestospongiae HN1.</title>
        <authorList>
            <person name="Qi R."/>
        </authorList>
    </citation>
    <scope>NUCLEOTIDE SEQUENCE [LARGE SCALE GENOMIC DNA]</scope>
    <source>
        <strain evidence="5 6">HN1</strain>
    </source>
</reference>
<comment type="caution">
    <text evidence="5">The sequence shown here is derived from an EMBL/GenBank/DDBJ whole genome shotgun (WGS) entry which is preliminary data.</text>
</comment>
<dbReference type="RefSeq" id="WP_316975090.1">
    <property type="nucleotide sequence ID" value="NZ_JAWIIJ010000018.1"/>
</dbReference>
<protein>
    <submittedName>
        <fullName evidence="5">Transporter substrate-binding domain-containing protein</fullName>
    </submittedName>
</protein>
<evidence type="ECO:0000256" key="3">
    <source>
        <dbReference type="SAM" id="SignalP"/>
    </source>
</evidence>
<sequence>MPANLATALLSSLLLLATLPSQVSASTGNDDLQDTIRFNVSPNGYPPYLIVEDDHLGGIVWDVMSRISERLQLTLEPLKVPRKRVDELILNGYVDATPRAVEWTSQPERFLYSDPIVQVEEVLFYPHNRAFEFQSPDDLAGKTLVTHLGYYHAKLAELFESGRTQRFDVVGDAEVFRYLLDSERFDGAIADRLVGRWVIRNHPYMAGALATSQASISNYSLRLMVRPELTGFIHRFNSELTRLKASGELNDILASYR</sequence>
<feature type="signal peptide" evidence="3">
    <location>
        <begin position="1"/>
        <end position="25"/>
    </location>
</feature>
<feature type="chain" id="PRO_5047179927" evidence="3">
    <location>
        <begin position="26"/>
        <end position="257"/>
    </location>
</feature>
<dbReference type="InterPro" id="IPR001638">
    <property type="entry name" value="Solute-binding_3/MltF_N"/>
</dbReference>
<name>A0ABU3W301_9GAMM</name>
<evidence type="ECO:0000259" key="4">
    <source>
        <dbReference type="SMART" id="SM00062"/>
    </source>
</evidence>
<keyword evidence="6" id="KW-1185">Reference proteome</keyword>
<dbReference type="Proteomes" id="UP001269819">
    <property type="component" value="Unassembled WGS sequence"/>
</dbReference>
<evidence type="ECO:0000256" key="2">
    <source>
        <dbReference type="ARBA" id="ARBA00022729"/>
    </source>
</evidence>
<organism evidence="5 6">
    <name type="scientific">Marinobacter xestospongiae</name>
    <dbReference type="NCBI Taxonomy" id="994319"/>
    <lineage>
        <taxon>Bacteria</taxon>
        <taxon>Pseudomonadati</taxon>
        <taxon>Pseudomonadota</taxon>
        <taxon>Gammaproteobacteria</taxon>
        <taxon>Pseudomonadales</taxon>
        <taxon>Marinobacteraceae</taxon>
        <taxon>Marinobacter</taxon>
    </lineage>
</organism>
<dbReference type="SMART" id="SM00062">
    <property type="entry name" value="PBPb"/>
    <property type="match status" value="1"/>
</dbReference>
<accession>A0ABU3W301</accession>
<evidence type="ECO:0000313" key="5">
    <source>
        <dbReference type="EMBL" id="MDV2080720.1"/>
    </source>
</evidence>
<dbReference type="Gene3D" id="3.40.190.10">
    <property type="entry name" value="Periplasmic binding protein-like II"/>
    <property type="match status" value="2"/>
</dbReference>
<comment type="similarity">
    <text evidence="1">Belongs to the bacterial solute-binding protein 3 family.</text>
</comment>
<feature type="domain" description="Solute-binding protein family 3/N-terminal" evidence="4">
    <location>
        <begin position="35"/>
        <end position="257"/>
    </location>
</feature>
<keyword evidence="2 3" id="KW-0732">Signal</keyword>
<evidence type="ECO:0000313" key="6">
    <source>
        <dbReference type="Proteomes" id="UP001269819"/>
    </source>
</evidence>
<proteinExistence type="inferred from homology"/>